<evidence type="ECO:0000313" key="2">
    <source>
        <dbReference type="EMBL" id="MCR6096555.1"/>
    </source>
</evidence>
<comment type="caution">
    <text evidence="2">The sequence shown here is derived from an EMBL/GenBank/DDBJ whole genome shotgun (WGS) entry which is preliminary data.</text>
</comment>
<evidence type="ECO:0000259" key="1">
    <source>
        <dbReference type="Pfam" id="PF14493"/>
    </source>
</evidence>
<name>A0A9Q4FX86_SALAG</name>
<sequence>MSFLQFLILQVLHKCRGERSLNGVIHLLKGKRSAQTIQDIMLFNLQAYAAMLKQWKPSELDNIVTELKVKGWINEAEKITLLTEEGMKEMEYGALRYEMPAQFNGLKYEWDNTADYVWQSISLLVQSISYLKLNQSMFIPISYHHSAQATVRNILLKHGNISTMGEQVYNELTDMLQKLPDEKATLFVDRLTSSDKIGKTYEQLASHFHDDPLYTFVQFRGILHTFISQIEEASKYPILSQLVPEKRTSLNLTHTAEITRKLLMSGYTGDEIAKKRNLKKSTIEDHIIEIAIHDEHFDYQSYMTNEQITLIENTARKLQTNRLKLIKDHLNEDVSYFQIRLALSRQRRELHASDT</sequence>
<keyword evidence="3" id="KW-1185">Reference proteome</keyword>
<reference evidence="2" key="1">
    <citation type="submission" date="2020-06" db="EMBL/GenBank/DDBJ databases">
        <title>Insight into the genomes of haloalkaliphilic bacilli from Kenyan soda lakes.</title>
        <authorList>
            <person name="Mwirichia R."/>
            <person name="Villamizar G.C."/>
            <person name="Poehlein A."/>
            <person name="Mugweru J."/>
            <person name="Kipnyargis A."/>
            <person name="Kiplimo D."/>
            <person name="Orwa P."/>
            <person name="Daniel R."/>
        </authorList>
    </citation>
    <scope>NUCLEOTIDE SEQUENCE</scope>
    <source>
        <strain evidence="2">B1096_S55</strain>
    </source>
</reference>
<dbReference type="InterPro" id="IPR029491">
    <property type="entry name" value="Helicase_HTH"/>
</dbReference>
<dbReference type="PIRSF" id="PIRSF021350">
    <property type="entry name" value="UCP021350"/>
    <property type="match status" value="1"/>
</dbReference>
<gene>
    <name evidence="2" type="ORF">HXA33_08305</name>
</gene>
<proteinExistence type="predicted"/>
<dbReference type="InterPro" id="IPR008308">
    <property type="entry name" value="YpbB-like"/>
</dbReference>
<dbReference type="Pfam" id="PF14493">
    <property type="entry name" value="HTH_40"/>
    <property type="match status" value="1"/>
</dbReference>
<accession>A0A9Q4FX86</accession>
<dbReference type="Proteomes" id="UP001057753">
    <property type="component" value="Unassembled WGS sequence"/>
</dbReference>
<dbReference type="RefSeq" id="WP_257821132.1">
    <property type="nucleotide sequence ID" value="NZ_JABXYM010000001.1"/>
</dbReference>
<dbReference type="EMBL" id="JABXYM010000001">
    <property type="protein sequence ID" value="MCR6096555.1"/>
    <property type="molecule type" value="Genomic_DNA"/>
</dbReference>
<protein>
    <submittedName>
        <fullName evidence="2">Helix-turn-helix domain-containing protein</fullName>
    </submittedName>
</protein>
<evidence type="ECO:0000313" key="3">
    <source>
        <dbReference type="Proteomes" id="UP001057753"/>
    </source>
</evidence>
<organism evidence="2 3">
    <name type="scientific">Salipaludibacillus agaradhaerens</name>
    <name type="common">Bacillus agaradhaerens</name>
    <dbReference type="NCBI Taxonomy" id="76935"/>
    <lineage>
        <taxon>Bacteria</taxon>
        <taxon>Bacillati</taxon>
        <taxon>Bacillota</taxon>
        <taxon>Bacilli</taxon>
        <taxon>Bacillales</taxon>
        <taxon>Bacillaceae</taxon>
    </lineage>
</organism>
<dbReference type="AlphaFoldDB" id="A0A9Q4FX86"/>
<feature type="domain" description="Helicase Helix-turn-helix" evidence="1">
    <location>
        <begin position="255"/>
        <end position="343"/>
    </location>
</feature>